<dbReference type="GO" id="GO:0006520">
    <property type="term" value="P:amino acid metabolic process"/>
    <property type="evidence" value="ECO:0007669"/>
    <property type="project" value="InterPro"/>
</dbReference>
<evidence type="ECO:0000313" key="8">
    <source>
        <dbReference type="EMBL" id="MCA9730087.1"/>
    </source>
</evidence>
<comment type="similarity">
    <text evidence="2 6">Belongs to the class-I pyridoxal-phosphate-dependent aminotransferase family.</text>
</comment>
<dbReference type="SUPFAM" id="SSF53383">
    <property type="entry name" value="PLP-dependent transferases"/>
    <property type="match status" value="1"/>
</dbReference>
<evidence type="ECO:0000256" key="5">
    <source>
        <dbReference type="ARBA" id="ARBA00022898"/>
    </source>
</evidence>
<sequence>PLYANYIGFAHLLGVRVVPIPTSPETGYRLPARPIWEERLSSRTRAILVCNPGNPTGTVYRRDELEMVLGLAADWGLFILADEVYREFCFDGETHHSLFTLAGSTERVVLLDSISKRFSACGARIGSLGTTNPDLYRACLHFAQARLSPPSLGQIMATRAYRLPASYYDDLVREYRDRRDAVLDSLRAIEGVHCETPRGAFYAMIKLPVDDADRFAAWMLSDFDHGGETTFVAPGNGFYATPGAGAQEVRLAYVLGAGHMRKAVEILGHGLAAYPGRVAAARSTTIS</sequence>
<name>A0A956M4R5_UNCEI</name>
<dbReference type="InterPro" id="IPR050596">
    <property type="entry name" value="AspAT/PAT-like"/>
</dbReference>
<keyword evidence="5" id="KW-0663">Pyridoxal phosphate</keyword>
<evidence type="ECO:0000256" key="3">
    <source>
        <dbReference type="ARBA" id="ARBA00022576"/>
    </source>
</evidence>
<feature type="non-terminal residue" evidence="8">
    <location>
        <position position="1"/>
    </location>
</feature>
<dbReference type="CDD" id="cd00609">
    <property type="entry name" value="AAT_like"/>
    <property type="match status" value="1"/>
</dbReference>
<dbReference type="AlphaFoldDB" id="A0A956M4R5"/>
<dbReference type="Pfam" id="PF00155">
    <property type="entry name" value="Aminotran_1_2"/>
    <property type="match status" value="1"/>
</dbReference>
<dbReference type="EC" id="2.6.1.-" evidence="6"/>
<reference evidence="8" key="2">
    <citation type="journal article" date="2021" name="Microbiome">
        <title>Successional dynamics and alternative stable states in a saline activated sludge microbial community over 9 years.</title>
        <authorList>
            <person name="Wang Y."/>
            <person name="Ye J."/>
            <person name="Ju F."/>
            <person name="Liu L."/>
            <person name="Boyd J.A."/>
            <person name="Deng Y."/>
            <person name="Parks D.H."/>
            <person name="Jiang X."/>
            <person name="Yin X."/>
            <person name="Woodcroft B.J."/>
            <person name="Tyson G.W."/>
            <person name="Hugenholtz P."/>
            <person name="Polz M.F."/>
            <person name="Zhang T."/>
        </authorList>
    </citation>
    <scope>NUCLEOTIDE SEQUENCE</scope>
    <source>
        <strain evidence="8">HKST-UBA01</strain>
    </source>
</reference>
<dbReference type="Gene3D" id="3.40.640.10">
    <property type="entry name" value="Type I PLP-dependent aspartate aminotransferase-like (Major domain)"/>
    <property type="match status" value="1"/>
</dbReference>
<comment type="cofactor">
    <cofactor evidence="1 6">
        <name>pyridoxal 5'-phosphate</name>
        <dbReference type="ChEBI" id="CHEBI:597326"/>
    </cofactor>
</comment>
<proteinExistence type="inferred from homology"/>
<evidence type="ECO:0000256" key="6">
    <source>
        <dbReference type="RuleBase" id="RU000481"/>
    </source>
</evidence>
<evidence type="ECO:0000256" key="4">
    <source>
        <dbReference type="ARBA" id="ARBA00022679"/>
    </source>
</evidence>
<dbReference type="PANTHER" id="PTHR46383">
    <property type="entry name" value="ASPARTATE AMINOTRANSFERASE"/>
    <property type="match status" value="1"/>
</dbReference>
<evidence type="ECO:0000259" key="7">
    <source>
        <dbReference type="Pfam" id="PF00155"/>
    </source>
</evidence>
<evidence type="ECO:0000313" key="9">
    <source>
        <dbReference type="Proteomes" id="UP000697710"/>
    </source>
</evidence>
<feature type="domain" description="Aminotransferase class I/classII large" evidence="7">
    <location>
        <begin position="1"/>
        <end position="220"/>
    </location>
</feature>
<dbReference type="PROSITE" id="PS00105">
    <property type="entry name" value="AA_TRANSFER_CLASS_1"/>
    <property type="match status" value="1"/>
</dbReference>
<dbReference type="InterPro" id="IPR004838">
    <property type="entry name" value="NHTrfase_class1_PyrdxlP-BS"/>
</dbReference>
<reference evidence="8" key="1">
    <citation type="submission" date="2020-04" db="EMBL/GenBank/DDBJ databases">
        <authorList>
            <person name="Zhang T."/>
        </authorList>
    </citation>
    <scope>NUCLEOTIDE SEQUENCE</scope>
    <source>
        <strain evidence="8">HKST-UBA01</strain>
    </source>
</reference>
<accession>A0A956M4R5</accession>
<gene>
    <name evidence="8" type="ORF">KC729_20555</name>
</gene>
<dbReference type="Proteomes" id="UP000697710">
    <property type="component" value="Unassembled WGS sequence"/>
</dbReference>
<dbReference type="InterPro" id="IPR004839">
    <property type="entry name" value="Aminotransferase_I/II_large"/>
</dbReference>
<evidence type="ECO:0000256" key="1">
    <source>
        <dbReference type="ARBA" id="ARBA00001933"/>
    </source>
</evidence>
<keyword evidence="3 6" id="KW-0032">Aminotransferase</keyword>
<organism evidence="8 9">
    <name type="scientific">Eiseniibacteriota bacterium</name>
    <dbReference type="NCBI Taxonomy" id="2212470"/>
    <lineage>
        <taxon>Bacteria</taxon>
        <taxon>Candidatus Eiseniibacteriota</taxon>
    </lineage>
</organism>
<comment type="caution">
    <text evidence="8">The sequence shown here is derived from an EMBL/GenBank/DDBJ whole genome shotgun (WGS) entry which is preliminary data.</text>
</comment>
<dbReference type="InterPro" id="IPR015421">
    <property type="entry name" value="PyrdxlP-dep_Trfase_major"/>
</dbReference>
<dbReference type="GO" id="GO:0030170">
    <property type="term" value="F:pyridoxal phosphate binding"/>
    <property type="evidence" value="ECO:0007669"/>
    <property type="project" value="InterPro"/>
</dbReference>
<dbReference type="GO" id="GO:0008483">
    <property type="term" value="F:transaminase activity"/>
    <property type="evidence" value="ECO:0007669"/>
    <property type="project" value="UniProtKB-KW"/>
</dbReference>
<dbReference type="EMBL" id="JAGQHR010000982">
    <property type="protein sequence ID" value="MCA9730087.1"/>
    <property type="molecule type" value="Genomic_DNA"/>
</dbReference>
<dbReference type="InterPro" id="IPR015424">
    <property type="entry name" value="PyrdxlP-dep_Trfase"/>
</dbReference>
<evidence type="ECO:0000256" key="2">
    <source>
        <dbReference type="ARBA" id="ARBA00007441"/>
    </source>
</evidence>
<keyword evidence="4 6" id="KW-0808">Transferase</keyword>
<dbReference type="InterPro" id="IPR015422">
    <property type="entry name" value="PyrdxlP-dep_Trfase_small"/>
</dbReference>
<protein>
    <recommendedName>
        <fullName evidence="6">Aminotransferase</fullName>
        <ecNumber evidence="6">2.6.1.-</ecNumber>
    </recommendedName>
</protein>
<dbReference type="Gene3D" id="3.90.1150.10">
    <property type="entry name" value="Aspartate Aminotransferase, domain 1"/>
    <property type="match status" value="1"/>
</dbReference>